<reference evidence="1" key="1">
    <citation type="submission" date="2022-11" db="UniProtKB">
        <authorList>
            <consortium name="EnsemblMetazoa"/>
        </authorList>
    </citation>
    <scope>IDENTIFICATION</scope>
</reference>
<dbReference type="OMA" id="FAWRPGH"/>
<evidence type="ECO:0000313" key="1">
    <source>
        <dbReference type="EnsemblMetazoa" id="XP_038055329.1"/>
    </source>
</evidence>
<dbReference type="AlphaFoldDB" id="A0A913ZV26"/>
<dbReference type="PANTHER" id="PTHR17985">
    <property type="entry name" value="SER/THR-RICH PROTEIN T10 IN DGCR REGION"/>
    <property type="match status" value="1"/>
</dbReference>
<dbReference type="InterPro" id="IPR008551">
    <property type="entry name" value="TANGO2"/>
</dbReference>
<dbReference type="OrthoDB" id="330047at2759"/>
<dbReference type="GO" id="GO:0005794">
    <property type="term" value="C:Golgi apparatus"/>
    <property type="evidence" value="ECO:0007669"/>
    <property type="project" value="TreeGrafter"/>
</dbReference>
<dbReference type="Pfam" id="PF05742">
    <property type="entry name" value="TANGO2"/>
    <property type="match status" value="1"/>
</dbReference>
<dbReference type="EnsemblMetazoa" id="XM_038199401.1">
    <property type="protein sequence ID" value="XP_038055329.1"/>
    <property type="gene ID" value="LOC119727493"/>
</dbReference>
<proteinExistence type="predicted"/>
<dbReference type="RefSeq" id="XP_038055329.1">
    <property type="nucleotide sequence ID" value="XM_038199401.1"/>
</dbReference>
<dbReference type="GO" id="GO:0009306">
    <property type="term" value="P:protein secretion"/>
    <property type="evidence" value="ECO:0007669"/>
    <property type="project" value="TreeGrafter"/>
</dbReference>
<sequence>MCLTAFVLNPDPGDGGYRLILAFNRDEFYERPTKPAEFWDRNSDIISGQDMFVGKEGGTWLGMSRSGRLAMLLNILQPDGINPDAKGRGSLVSDFLEGSMDGQTYLQGIAKECDSYNGFNLITVELGNNGSIDANYYTNYALEATDPIKLTSGIHTFSNHTINTAWPKTDHVQTELEKIVQNAHSLTKEELTGELLAMMACDVPLVSSADISTEDMDISKFKEMLKELVFIKSNTYGTRTTTVILIDAVGNVSFTERTLREPIDPAHPDWEQRNHTFSLL</sequence>
<protein>
    <submittedName>
        <fullName evidence="1">Uncharacterized protein</fullName>
    </submittedName>
</protein>
<accession>A0A913ZV26</accession>
<dbReference type="Proteomes" id="UP000887568">
    <property type="component" value="Unplaced"/>
</dbReference>
<name>A0A913ZV26_PATMI</name>
<dbReference type="GeneID" id="119727493"/>
<organism evidence="1 2">
    <name type="scientific">Patiria miniata</name>
    <name type="common">Bat star</name>
    <name type="synonym">Asterina miniata</name>
    <dbReference type="NCBI Taxonomy" id="46514"/>
    <lineage>
        <taxon>Eukaryota</taxon>
        <taxon>Metazoa</taxon>
        <taxon>Echinodermata</taxon>
        <taxon>Eleutherozoa</taxon>
        <taxon>Asterozoa</taxon>
        <taxon>Asteroidea</taxon>
        <taxon>Valvatacea</taxon>
        <taxon>Valvatida</taxon>
        <taxon>Asterinidae</taxon>
        <taxon>Patiria</taxon>
    </lineage>
</organism>
<dbReference type="GO" id="GO:0007030">
    <property type="term" value="P:Golgi organization"/>
    <property type="evidence" value="ECO:0007669"/>
    <property type="project" value="TreeGrafter"/>
</dbReference>
<dbReference type="PANTHER" id="PTHR17985:SF8">
    <property type="entry name" value="TRANSPORT AND GOLGI ORGANIZATION PROTEIN 2 HOMOLOG"/>
    <property type="match status" value="1"/>
</dbReference>
<evidence type="ECO:0000313" key="2">
    <source>
        <dbReference type="Proteomes" id="UP000887568"/>
    </source>
</evidence>
<dbReference type="EnsemblMetazoa" id="XM_038199392.1">
    <property type="protein sequence ID" value="XP_038055320.1"/>
    <property type="gene ID" value="LOC119727493"/>
</dbReference>
<dbReference type="RefSeq" id="XP_038055320.1">
    <property type="nucleotide sequence ID" value="XM_038199392.1"/>
</dbReference>
<keyword evidence="2" id="KW-1185">Reference proteome</keyword>